<feature type="transmembrane region" description="Helical" evidence="1">
    <location>
        <begin position="55"/>
        <end position="76"/>
    </location>
</feature>
<comment type="caution">
    <text evidence="2">The sequence shown here is derived from an EMBL/GenBank/DDBJ whole genome shotgun (WGS) entry which is preliminary data.</text>
</comment>
<dbReference type="AlphaFoldDB" id="A0A921JQ45"/>
<keyword evidence="1" id="KW-0472">Membrane</keyword>
<accession>A0A921JQ45</accession>
<feature type="transmembrane region" description="Helical" evidence="1">
    <location>
        <begin position="33"/>
        <end position="50"/>
    </location>
</feature>
<evidence type="ECO:0008006" key="4">
    <source>
        <dbReference type="Google" id="ProtNLM"/>
    </source>
</evidence>
<reference evidence="2" key="1">
    <citation type="journal article" date="2021" name="PeerJ">
        <title>Extensive microbial diversity within the chicken gut microbiome revealed by metagenomics and culture.</title>
        <authorList>
            <person name="Gilroy R."/>
            <person name="Ravi A."/>
            <person name="Getino M."/>
            <person name="Pursley I."/>
            <person name="Horton D.L."/>
            <person name="Alikhan N.F."/>
            <person name="Baker D."/>
            <person name="Gharbi K."/>
            <person name="Hall N."/>
            <person name="Watson M."/>
            <person name="Adriaenssens E.M."/>
            <person name="Foster-Nyarko E."/>
            <person name="Jarju S."/>
            <person name="Secka A."/>
            <person name="Antonio M."/>
            <person name="Oren A."/>
            <person name="Chaudhuri R.R."/>
            <person name="La Ragione R."/>
            <person name="Hildebrand F."/>
            <person name="Pallen M.J."/>
        </authorList>
    </citation>
    <scope>NUCLEOTIDE SEQUENCE</scope>
    <source>
        <strain evidence="2">ChiGjej3B3-7470</strain>
    </source>
</reference>
<organism evidence="2 3">
    <name type="scientific">Tessaracoccus flavescens</name>
    <dbReference type="NCBI Taxonomy" id="399497"/>
    <lineage>
        <taxon>Bacteria</taxon>
        <taxon>Bacillati</taxon>
        <taxon>Actinomycetota</taxon>
        <taxon>Actinomycetes</taxon>
        <taxon>Propionibacteriales</taxon>
        <taxon>Propionibacteriaceae</taxon>
        <taxon>Tessaracoccus</taxon>
    </lineage>
</organism>
<reference evidence="2" key="2">
    <citation type="submission" date="2021-09" db="EMBL/GenBank/DDBJ databases">
        <authorList>
            <person name="Gilroy R."/>
        </authorList>
    </citation>
    <scope>NUCLEOTIDE SEQUENCE</scope>
    <source>
        <strain evidence="2">ChiGjej3B3-7470</strain>
    </source>
</reference>
<evidence type="ECO:0000313" key="2">
    <source>
        <dbReference type="EMBL" id="HJE50677.1"/>
    </source>
</evidence>
<keyword evidence="1" id="KW-0812">Transmembrane</keyword>
<name>A0A921JQ45_9ACTN</name>
<evidence type="ECO:0000313" key="3">
    <source>
        <dbReference type="Proteomes" id="UP000712713"/>
    </source>
</evidence>
<sequence>MSSALHDWRLVPVALASWAGAWFGTTGWTLEPGVILAMAVGALLIILAALRLRWILAAVAVAVLAITVAVSGVVSWQRHSSPVAEFAADRAVATVQVRVAAEPIIRPTAVIARAELLGLQARGRQFSARQPVLIVAAGDGGGALRSAVPGAVYSAKVRLAAPEPDDSVSAIL</sequence>
<feature type="non-terminal residue" evidence="2">
    <location>
        <position position="172"/>
    </location>
</feature>
<dbReference type="Proteomes" id="UP000712713">
    <property type="component" value="Unassembled WGS sequence"/>
</dbReference>
<dbReference type="EMBL" id="DYZF01000041">
    <property type="protein sequence ID" value="HJE50677.1"/>
    <property type="molecule type" value="Genomic_DNA"/>
</dbReference>
<evidence type="ECO:0000256" key="1">
    <source>
        <dbReference type="SAM" id="Phobius"/>
    </source>
</evidence>
<gene>
    <name evidence="2" type="ORF">K8V15_01630</name>
</gene>
<proteinExistence type="predicted"/>
<protein>
    <recommendedName>
        <fullName evidence="4">Competence protein ComEC</fullName>
    </recommendedName>
</protein>
<keyword evidence="1" id="KW-1133">Transmembrane helix</keyword>